<dbReference type="Pfam" id="PF00651">
    <property type="entry name" value="BTB"/>
    <property type="match status" value="1"/>
</dbReference>
<comment type="similarity">
    <text evidence="3">Belongs to the NPH3 family.</text>
</comment>
<protein>
    <submittedName>
        <fullName evidence="7">BTB/POZ domain-containing protein NPY2</fullName>
    </submittedName>
</protein>
<dbReference type="Pfam" id="PF03000">
    <property type="entry name" value="NPH3"/>
    <property type="match status" value="1"/>
</dbReference>
<evidence type="ECO:0000256" key="3">
    <source>
        <dbReference type="PROSITE-ProRule" id="PRU00982"/>
    </source>
</evidence>
<dbReference type="PANTHER" id="PTHR32370">
    <property type="entry name" value="OS12G0117600 PROTEIN"/>
    <property type="match status" value="1"/>
</dbReference>
<evidence type="ECO:0000259" key="5">
    <source>
        <dbReference type="PROSITE" id="PS50097"/>
    </source>
</evidence>
<dbReference type="Proteomes" id="UP000251960">
    <property type="component" value="Chromosome 1"/>
</dbReference>
<dbReference type="GO" id="GO:0016567">
    <property type="term" value="P:protein ubiquitination"/>
    <property type="evidence" value="ECO:0007669"/>
    <property type="project" value="UniProtKB-UniPathway"/>
</dbReference>
<comment type="caution">
    <text evidence="7">The sequence shown here is derived from an EMBL/GenBank/DDBJ whole genome shotgun (WGS) entry which is preliminary data.</text>
</comment>
<feature type="domain" description="NPH3" evidence="6">
    <location>
        <begin position="212"/>
        <end position="496"/>
    </location>
</feature>
<feature type="compositionally biased region" description="Low complexity" evidence="4">
    <location>
        <begin position="544"/>
        <end position="553"/>
    </location>
</feature>
<name>A0A317Y2M1_MAIZE</name>
<accession>A0A317Y2M1</accession>
<dbReference type="CDD" id="cd18312">
    <property type="entry name" value="BTB_POZ_NPY3-like"/>
    <property type="match status" value="1"/>
</dbReference>
<dbReference type="AlphaFoldDB" id="A0A317Y2M1"/>
<organism evidence="7">
    <name type="scientific">Zea mays</name>
    <name type="common">Maize</name>
    <dbReference type="NCBI Taxonomy" id="4577"/>
    <lineage>
        <taxon>Eukaryota</taxon>
        <taxon>Viridiplantae</taxon>
        <taxon>Streptophyta</taxon>
        <taxon>Embryophyta</taxon>
        <taxon>Tracheophyta</taxon>
        <taxon>Spermatophyta</taxon>
        <taxon>Magnoliopsida</taxon>
        <taxon>Liliopsida</taxon>
        <taxon>Poales</taxon>
        <taxon>Poaceae</taxon>
        <taxon>PACMAD clade</taxon>
        <taxon>Panicoideae</taxon>
        <taxon>Andropogonodae</taxon>
        <taxon>Andropogoneae</taxon>
        <taxon>Tripsacinae</taxon>
        <taxon>Zea</taxon>
    </lineage>
</organism>
<evidence type="ECO:0000256" key="4">
    <source>
        <dbReference type="SAM" id="MobiDB-lite"/>
    </source>
</evidence>
<proteinExistence type="inferred from homology"/>
<dbReference type="Gene3D" id="3.30.710.10">
    <property type="entry name" value="Potassium Channel Kv1.1, Chain A"/>
    <property type="match status" value="1"/>
</dbReference>
<dbReference type="InterPro" id="IPR011333">
    <property type="entry name" value="SKP1/BTB/POZ_sf"/>
</dbReference>
<gene>
    <name evidence="7" type="ORF">Zm00014a_021206</name>
</gene>
<feature type="domain" description="BTB" evidence="5">
    <location>
        <begin position="29"/>
        <end position="97"/>
    </location>
</feature>
<comment type="pathway">
    <text evidence="1">Protein modification; protein ubiquitination.</text>
</comment>
<reference evidence="7" key="1">
    <citation type="journal article" date="2018" name="Nat. Genet.">
        <title>Extensive intraspecific gene order and gene structural variations between Mo17 and other maize genomes.</title>
        <authorList>
            <person name="Sun S."/>
            <person name="Zhou Y."/>
            <person name="Chen J."/>
            <person name="Shi J."/>
            <person name="Zhao H."/>
            <person name="Zhao H."/>
            <person name="Song W."/>
            <person name="Zhang M."/>
            <person name="Cui Y."/>
            <person name="Dong X."/>
            <person name="Liu H."/>
            <person name="Ma X."/>
            <person name="Jiao Y."/>
            <person name="Wang B."/>
            <person name="Wei X."/>
            <person name="Stein J.C."/>
            <person name="Glaubitz J.C."/>
            <person name="Lu F."/>
            <person name="Yu G."/>
            <person name="Liang C."/>
            <person name="Fengler K."/>
            <person name="Li B."/>
            <person name="Rafalski A."/>
            <person name="Schnable P.S."/>
            <person name="Ware D.H."/>
            <person name="Buckler E.S."/>
            <person name="Lai J."/>
        </authorList>
    </citation>
    <scope>NUCLEOTIDE SEQUENCE [LARGE SCALE GENOMIC DNA]</scope>
    <source>
        <tissue evidence="7">Seedling</tissue>
    </source>
</reference>
<dbReference type="UniPathway" id="UPA00143"/>
<keyword evidence="2" id="KW-0833">Ubl conjugation pathway</keyword>
<dbReference type="EMBL" id="NCVQ01000001">
    <property type="protein sequence ID" value="PWZ52879.1"/>
    <property type="molecule type" value="Genomic_DNA"/>
</dbReference>
<feature type="compositionally biased region" description="Polar residues" evidence="4">
    <location>
        <begin position="522"/>
        <end position="532"/>
    </location>
</feature>
<evidence type="ECO:0000256" key="1">
    <source>
        <dbReference type="ARBA" id="ARBA00004906"/>
    </source>
</evidence>
<evidence type="ECO:0000259" key="6">
    <source>
        <dbReference type="PROSITE" id="PS51649"/>
    </source>
</evidence>
<dbReference type="InterPro" id="IPR027356">
    <property type="entry name" value="NPH3_dom"/>
</dbReference>
<accession>A0A317Y2M0</accession>
<dbReference type="SUPFAM" id="SSF54695">
    <property type="entry name" value="POZ domain"/>
    <property type="match status" value="1"/>
</dbReference>
<feature type="compositionally biased region" description="Polar residues" evidence="4">
    <location>
        <begin position="563"/>
        <end position="573"/>
    </location>
</feature>
<dbReference type="ExpressionAtlas" id="A0A317Y2M1">
    <property type="expression patterns" value="baseline and differential"/>
</dbReference>
<dbReference type="EMBL" id="NCVQ01000001">
    <property type="protein sequence ID" value="PWZ52880.1"/>
    <property type="molecule type" value="Genomic_DNA"/>
</dbReference>
<evidence type="ECO:0000313" key="7">
    <source>
        <dbReference type="EMBL" id="PWZ52879.1"/>
    </source>
</evidence>
<dbReference type="PROSITE" id="PS51649">
    <property type="entry name" value="NPH3"/>
    <property type="match status" value="1"/>
</dbReference>
<sequence length="655" mass="70124">MKYMKLGSKPDAFQTEGNSIRSVATELAVDIVVTVGDVKFYLHKFPLLSKSSRLQTLVASTSEEGSDEVDISDIPGGPAAFEVCAKFCYGMVVTLNAYNVLAARCAAEYLEMSETVEKGNLVYKIDVFLSASIFRAWKDSIIVLQSTRPLQRWTDSLKVVNHCVDAIASRASTDPSEVDWSYTYSRRKLPSETDGDARGWNGVRKRQAVPRDWWVEDLCDLEVCLYRKVILAIKAKGRTGGAVVGEALRAYACRRLFGSLDHAVSDGLDCTKHRAALEAVADLLPAEKGSVSCGLLLKLLRASCLLESGQAYRGELIRRIGAQLERASVPDLLIPADSGDGDGDAMYNVGMVAAMLEEFLLHHKVNGAEAEKREDGEDDVDVAADDPVTSSKLAAVAKLVDGYLSEIAKDPCLPLETFVALAESMPPLSRPVHDALYRAIDVYLKEHPGMSKGEKKRLCALMDCRKLTADASEHAVQNERLPLRVVVQVLFFEQVRQSAAAAAASAAPARSLILPRDDGASYGSSRSATTTATEDEQWGGGAVVGAPVTTSTSGGAGDAGSLRSVSQLSANENGRSGGGGDRKKAKGGAVAPAPVKRVLGKLWSGKASSGSDDTSASPVGSLNLEPGGDQVNVITYHEAFCVIVTILLYMFSLFF</sequence>
<evidence type="ECO:0000256" key="2">
    <source>
        <dbReference type="ARBA" id="ARBA00022786"/>
    </source>
</evidence>
<dbReference type="PROSITE" id="PS50097">
    <property type="entry name" value="BTB"/>
    <property type="match status" value="1"/>
</dbReference>
<feature type="region of interest" description="Disordered" evidence="4">
    <location>
        <begin position="515"/>
        <end position="591"/>
    </location>
</feature>
<dbReference type="InterPro" id="IPR043454">
    <property type="entry name" value="NPH3/RPT2-like"/>
</dbReference>
<dbReference type="InterPro" id="IPR000210">
    <property type="entry name" value="BTB/POZ_dom"/>
</dbReference>